<dbReference type="InterPro" id="IPR046346">
    <property type="entry name" value="Aminoacid_DH-like_N_sf"/>
</dbReference>
<feature type="active site" description="Proton donor" evidence="8">
    <location>
        <position position="162"/>
    </location>
</feature>
<dbReference type="OMA" id="WSVEKIF"/>
<dbReference type="SUPFAM" id="SSF53223">
    <property type="entry name" value="Aminoacid dehydrogenase-like, N-terminal domain"/>
    <property type="match status" value="1"/>
</dbReference>
<keyword evidence="9" id="KW-0547">Nucleotide-binding</keyword>
<dbReference type="STRING" id="30019.A0A0M3QXJ1"/>
<name>A0A0M3QXJ1_DROBS</name>
<feature type="binding site" evidence="9">
    <location>
        <position position="251"/>
    </location>
    <ligand>
        <name>NAD(+)</name>
        <dbReference type="ChEBI" id="CHEBI:57540"/>
    </ligand>
</feature>
<feature type="site" description="Important for catalysis" evidence="10">
    <location>
        <position position="204"/>
    </location>
</feature>
<evidence type="ECO:0000313" key="13">
    <source>
        <dbReference type="EMBL" id="ALC46023.1"/>
    </source>
</evidence>
<evidence type="ECO:0000256" key="11">
    <source>
        <dbReference type="RuleBase" id="RU004417"/>
    </source>
</evidence>
<dbReference type="FunFam" id="3.40.50.720:FF:000100">
    <property type="entry name" value="Glutamate dehydrogenase 1, mitochondrial"/>
    <property type="match status" value="1"/>
</dbReference>
<evidence type="ECO:0000256" key="9">
    <source>
        <dbReference type="PIRSR" id="PIRSR000185-2"/>
    </source>
</evidence>
<feature type="domain" description="Glutamate/phenylalanine/leucine/valine/L-tryptophan dehydrogenase C-terminal" evidence="12">
    <location>
        <begin position="244"/>
        <end position="531"/>
    </location>
</feature>
<evidence type="ECO:0000256" key="7">
    <source>
        <dbReference type="PIRNR" id="PIRNR000185"/>
    </source>
</evidence>
<dbReference type="PANTHER" id="PTHR11606">
    <property type="entry name" value="GLUTAMATE DEHYDROGENASE"/>
    <property type="match status" value="1"/>
</dbReference>
<dbReference type="GO" id="GO:0006538">
    <property type="term" value="P:L-glutamate catabolic process"/>
    <property type="evidence" value="ECO:0007669"/>
    <property type="project" value="TreeGrafter"/>
</dbReference>
<feature type="binding site" evidence="9">
    <location>
        <position position="417"/>
    </location>
    <ligand>
        <name>substrate</name>
    </ligand>
</feature>
<comment type="subcellular location">
    <subcellularLocation>
        <location evidence="1">Mitochondrion</location>
    </subcellularLocation>
</comment>
<dbReference type="AlphaFoldDB" id="A0A0M3QXJ1"/>
<dbReference type="GO" id="GO:0000166">
    <property type="term" value="F:nucleotide binding"/>
    <property type="evidence" value="ECO:0007669"/>
    <property type="project" value="UniProtKB-KW"/>
</dbReference>
<dbReference type="OrthoDB" id="6718861at2759"/>
<feature type="binding site" evidence="9">
    <location>
        <position position="126"/>
    </location>
    <ligand>
        <name>substrate</name>
    </ligand>
</feature>
<dbReference type="GO" id="GO:0004352">
    <property type="term" value="F:glutamate dehydrogenase (NAD+) activity"/>
    <property type="evidence" value="ECO:0007669"/>
    <property type="project" value="TreeGrafter"/>
</dbReference>
<dbReference type="PROSITE" id="PS00074">
    <property type="entry name" value="GLFV_DEHYDROGENASE"/>
    <property type="match status" value="1"/>
</dbReference>
<protein>
    <recommendedName>
        <fullName evidence="7">Glutamate dehydrogenase</fullName>
    </recommendedName>
</protein>
<dbReference type="PIRSF" id="PIRSF000185">
    <property type="entry name" value="Glu_DH"/>
    <property type="match status" value="1"/>
</dbReference>
<sequence length="535" mass="59398">MLRSITNGFLRGRAQAQPELSKRHEHKIPEKLKSVETDKDPEFSSMVLYYYHKAAQTMEKQLVKEMDQYSHLKPEQKQSRVTAILNLIGSVTTSLEVSFPIIRKDGSYEIITGYRAHHVRNRLPLKGGIRYAMDVDESEVKALASIMTFKCACVNLPYGGSKGGVRIDPKKYSVAELQTITRRYTMELLKRNMIGPAIDVPAPDVNTGPREMSWLVDQYSKTFGYKDINALAIVTGKPVHVGGINGRTSATGRGVWKAGDLFLRDEQWMGALNWQTGWKDKKAIVQGFGNVGSYAAKYVHKAGAKVIGIQERDVSLTNADGIDIKELFKYFAEKQTIKGFPKAQETTENLLTAECDILMPCATQKVITSENAKDVKAKLILEGANGPTTPAGEKILIDKGVLIVPDLYCNAGGVTVSYFEYLKNINHVSFGKMHSGTTSQLITEVLNSINTSLRAEGGEKFPEVKANEELRKLRDCSTEADIVDAALQTVMEFSAQGIKQTALRFNICNDLRKAAYIYTIFKIFNTLESAGISQQ</sequence>
<dbReference type="SMART" id="SM00839">
    <property type="entry name" value="ELFV_dehydrog"/>
    <property type="match status" value="1"/>
</dbReference>
<dbReference type="Pfam" id="PF00208">
    <property type="entry name" value="ELFV_dehydrog"/>
    <property type="match status" value="1"/>
</dbReference>
<dbReference type="PRINTS" id="PR00082">
    <property type="entry name" value="GLFDHDRGNASE"/>
</dbReference>
<dbReference type="InterPro" id="IPR006096">
    <property type="entry name" value="Glu/Leu/Phe/Val/Trp_DH_C"/>
</dbReference>
<evidence type="ECO:0000256" key="2">
    <source>
        <dbReference type="ARBA" id="ARBA00006382"/>
    </source>
</evidence>
<proteinExistence type="inferred from homology"/>
<keyword evidence="3 7" id="KW-0560">Oxidoreductase</keyword>
<gene>
    <name evidence="13" type="ORF">Dbus_chr3Rg773</name>
</gene>
<comment type="catalytic activity">
    <reaction evidence="6">
        <text>L-glutamate + NADP(+) + H2O = 2-oxoglutarate + NH4(+) + NADPH + H(+)</text>
        <dbReference type="Rhea" id="RHEA:11612"/>
        <dbReference type="ChEBI" id="CHEBI:15377"/>
        <dbReference type="ChEBI" id="CHEBI:15378"/>
        <dbReference type="ChEBI" id="CHEBI:16810"/>
        <dbReference type="ChEBI" id="CHEBI:28938"/>
        <dbReference type="ChEBI" id="CHEBI:29985"/>
        <dbReference type="ChEBI" id="CHEBI:57783"/>
        <dbReference type="ChEBI" id="CHEBI:58349"/>
        <dbReference type="EC" id="1.4.1.3"/>
    </reaction>
</comment>
<dbReference type="SMR" id="A0A0M3QXJ1"/>
<dbReference type="InterPro" id="IPR033524">
    <property type="entry name" value="Glu/Leu/Phe/Val_DH_AS"/>
</dbReference>
<evidence type="ECO:0000256" key="8">
    <source>
        <dbReference type="PIRSR" id="PIRSR000185-1"/>
    </source>
</evidence>
<keyword evidence="9" id="KW-0520">NAD</keyword>
<keyword evidence="4" id="KW-0496">Mitochondrion</keyword>
<accession>A0A0M3QXJ1</accession>
<dbReference type="InterPro" id="IPR014362">
    <property type="entry name" value="Glu_DH"/>
</dbReference>
<organism evidence="13 14">
    <name type="scientific">Drosophila busckii</name>
    <name type="common">Fruit fly</name>
    <dbReference type="NCBI Taxonomy" id="30019"/>
    <lineage>
        <taxon>Eukaryota</taxon>
        <taxon>Metazoa</taxon>
        <taxon>Ecdysozoa</taxon>
        <taxon>Arthropoda</taxon>
        <taxon>Hexapoda</taxon>
        <taxon>Insecta</taxon>
        <taxon>Pterygota</taxon>
        <taxon>Neoptera</taxon>
        <taxon>Endopterygota</taxon>
        <taxon>Diptera</taxon>
        <taxon>Brachycera</taxon>
        <taxon>Muscomorpha</taxon>
        <taxon>Ephydroidea</taxon>
        <taxon>Drosophilidae</taxon>
        <taxon>Drosophila</taxon>
    </lineage>
</organism>
<dbReference type="Gene3D" id="1.10.287.140">
    <property type="match status" value="1"/>
</dbReference>
<dbReference type="Proteomes" id="UP000494163">
    <property type="component" value="Chromosome 3R"/>
</dbReference>
<dbReference type="InterPro" id="IPR006097">
    <property type="entry name" value="Glu/Leu/Phe/Val/Trp_DH_dimer"/>
</dbReference>
<dbReference type="InterPro" id="IPR033922">
    <property type="entry name" value="NAD_bind_Glu_DH"/>
</dbReference>
<dbReference type="InterPro" id="IPR006095">
    <property type="entry name" value="Glu/Leu/Phe/Val/Trp_DH"/>
</dbReference>
<dbReference type="Pfam" id="PF02812">
    <property type="entry name" value="ELFV_dehydrog_N"/>
    <property type="match status" value="1"/>
</dbReference>
<evidence type="ECO:0000256" key="3">
    <source>
        <dbReference type="ARBA" id="ARBA00023002"/>
    </source>
</evidence>
<evidence type="ECO:0000313" key="14">
    <source>
        <dbReference type="Proteomes" id="UP000494163"/>
    </source>
</evidence>
<evidence type="ECO:0000256" key="10">
    <source>
        <dbReference type="PIRSR" id="PIRSR000185-3"/>
    </source>
</evidence>
<dbReference type="CDD" id="cd01076">
    <property type="entry name" value="NAD_bind_1_Glu_DH"/>
    <property type="match status" value="1"/>
</dbReference>
<evidence type="ECO:0000259" key="12">
    <source>
        <dbReference type="SMART" id="SM00839"/>
    </source>
</evidence>
<keyword evidence="14" id="KW-1185">Reference proteome</keyword>
<dbReference type="GO" id="GO:0005739">
    <property type="term" value="C:mitochondrion"/>
    <property type="evidence" value="ECO:0007669"/>
    <property type="project" value="UniProtKB-SubCell"/>
</dbReference>
<dbReference type="InterPro" id="IPR036291">
    <property type="entry name" value="NAD(P)-bd_dom_sf"/>
</dbReference>
<dbReference type="EMBL" id="CP012526">
    <property type="protein sequence ID" value="ALC46023.1"/>
    <property type="molecule type" value="Genomic_DNA"/>
</dbReference>
<dbReference type="SUPFAM" id="SSF51735">
    <property type="entry name" value="NAD(P)-binding Rossmann-fold domains"/>
    <property type="match status" value="1"/>
</dbReference>
<evidence type="ECO:0000256" key="5">
    <source>
        <dbReference type="ARBA" id="ARBA00047867"/>
    </source>
</evidence>
<dbReference type="Gene3D" id="3.40.50.10860">
    <property type="entry name" value="Leucine Dehydrogenase, chain A, domain 1"/>
    <property type="match status" value="1"/>
</dbReference>
<evidence type="ECO:0000256" key="6">
    <source>
        <dbReference type="ARBA" id="ARBA00048577"/>
    </source>
</evidence>
<feature type="binding site" evidence="9">
    <location>
        <position position="150"/>
    </location>
    <ligand>
        <name>substrate</name>
    </ligand>
</feature>
<comment type="similarity">
    <text evidence="2 7 11">Belongs to the Glu/Leu/Phe/Val dehydrogenases family.</text>
</comment>
<comment type="catalytic activity">
    <reaction evidence="5">
        <text>L-glutamate + NAD(+) + H2O = 2-oxoglutarate + NH4(+) + NADH + H(+)</text>
        <dbReference type="Rhea" id="RHEA:15133"/>
        <dbReference type="ChEBI" id="CHEBI:15377"/>
        <dbReference type="ChEBI" id="CHEBI:15378"/>
        <dbReference type="ChEBI" id="CHEBI:16810"/>
        <dbReference type="ChEBI" id="CHEBI:28938"/>
        <dbReference type="ChEBI" id="CHEBI:29985"/>
        <dbReference type="ChEBI" id="CHEBI:57540"/>
        <dbReference type="ChEBI" id="CHEBI:57945"/>
        <dbReference type="EC" id="1.4.1.3"/>
    </reaction>
</comment>
<reference evidence="13 14" key="1">
    <citation type="submission" date="2015-08" db="EMBL/GenBank/DDBJ databases">
        <title>Ancestral chromatin configuration constrains chromatin evolution on differentiating sex chromosomes in Drosophila.</title>
        <authorList>
            <person name="Zhou Q."/>
            <person name="Bachtrog D."/>
        </authorList>
    </citation>
    <scope>NUCLEOTIDE SEQUENCE [LARGE SCALE GENOMIC DNA]</scope>
    <source>
        <tissue evidence="13">Whole larvae</tissue>
    </source>
</reference>
<evidence type="ECO:0000256" key="4">
    <source>
        <dbReference type="ARBA" id="ARBA00023128"/>
    </source>
</evidence>
<feature type="binding site" evidence="9">
    <location>
        <position position="290"/>
    </location>
    <ligand>
        <name>NAD(+)</name>
        <dbReference type="ChEBI" id="CHEBI:57540"/>
    </ligand>
</feature>
<dbReference type="Gene3D" id="3.40.50.720">
    <property type="entry name" value="NAD(P)-binding Rossmann-like Domain"/>
    <property type="match status" value="1"/>
</dbReference>
<evidence type="ECO:0000256" key="1">
    <source>
        <dbReference type="ARBA" id="ARBA00004173"/>
    </source>
</evidence>
<dbReference type="PANTHER" id="PTHR11606:SF7">
    <property type="entry name" value="GLUTAMATE DEHYDROGENASE"/>
    <property type="match status" value="1"/>
</dbReference>